<organism evidence="1 2">
    <name type="scientific">Sulfitobacter undariae</name>
    <dbReference type="NCBI Taxonomy" id="1563671"/>
    <lineage>
        <taxon>Bacteria</taxon>
        <taxon>Pseudomonadati</taxon>
        <taxon>Pseudomonadota</taxon>
        <taxon>Alphaproteobacteria</taxon>
        <taxon>Rhodobacterales</taxon>
        <taxon>Roseobacteraceae</taxon>
        <taxon>Sulfitobacter</taxon>
    </lineage>
</organism>
<evidence type="ECO:0000313" key="2">
    <source>
        <dbReference type="Proteomes" id="UP000530268"/>
    </source>
</evidence>
<name>A0A7W6H1Z9_9RHOB</name>
<dbReference type="Proteomes" id="UP000530268">
    <property type="component" value="Unassembled WGS sequence"/>
</dbReference>
<accession>A0A7W6H1Z9</accession>
<protein>
    <submittedName>
        <fullName evidence="1">Uncharacterized protein</fullName>
    </submittedName>
</protein>
<comment type="caution">
    <text evidence="1">The sequence shown here is derived from an EMBL/GenBank/DDBJ whole genome shotgun (WGS) entry which is preliminary data.</text>
</comment>
<keyword evidence="2" id="KW-1185">Reference proteome</keyword>
<dbReference type="AlphaFoldDB" id="A0A7W6H1Z9"/>
<proteinExistence type="predicted"/>
<reference evidence="1 2" key="1">
    <citation type="submission" date="2020-08" db="EMBL/GenBank/DDBJ databases">
        <title>Genomic Encyclopedia of Type Strains, Phase IV (KMG-IV): sequencing the most valuable type-strain genomes for metagenomic binning, comparative biology and taxonomic classification.</title>
        <authorList>
            <person name="Goeker M."/>
        </authorList>
    </citation>
    <scope>NUCLEOTIDE SEQUENCE [LARGE SCALE GENOMIC DNA]</scope>
    <source>
        <strain evidence="1 2">DSM 102234</strain>
    </source>
</reference>
<evidence type="ECO:0000313" key="1">
    <source>
        <dbReference type="EMBL" id="MBB3995283.1"/>
    </source>
</evidence>
<dbReference type="EMBL" id="JACIEI010000013">
    <property type="protein sequence ID" value="MBB3995283.1"/>
    <property type="molecule type" value="Genomic_DNA"/>
</dbReference>
<sequence>MNTIPTTNHIQTARNIIQNPDTFGCDPILRAAAWAAAKQGRGHTVDLDSMAFILLDTHRATITAETITQTRQKIETALDDTTTHSPIQMARVAQKVRGLKAKLGLTRRPYGGDAA</sequence>
<dbReference type="RefSeq" id="WP_184567071.1">
    <property type="nucleotide sequence ID" value="NZ_JACIEI010000013.1"/>
</dbReference>
<gene>
    <name evidence="1" type="ORF">GGR95_002938</name>
</gene>